<protein>
    <recommendedName>
        <fullName evidence="3">Orotate phosphoribosyltransferase</fullName>
    </recommendedName>
</protein>
<dbReference type="InterPro" id="IPR029057">
    <property type="entry name" value="PRTase-like"/>
</dbReference>
<dbReference type="Gene3D" id="3.40.50.2020">
    <property type="match status" value="1"/>
</dbReference>
<dbReference type="AlphaFoldDB" id="A0A2M8DLN6"/>
<proteinExistence type="predicted"/>
<dbReference type="SUPFAM" id="SSF53271">
    <property type="entry name" value="PRTase-like"/>
    <property type="match status" value="1"/>
</dbReference>
<sequence>MPKTERRELEMAEKATLDEIVSMVLEVKAAEIRDVPPKVTNEEVEKLPLENRPFLYASGNWGPGYVSIKNLVGRKKIIRFLTEQLAIQIVETVPRLDFVLSSIDIDFVAGNVTGGMIPGWILSETLEEMLGKTVPFVYVRELRKKGGQKEQITGIMNNPEISPGMNGLVVEELVNFAQTTCNGVVILREAEYRATHAATILFYDNPEAVKALKDLDITMVYLFTLPDLLAAAEKQGVYPQRAIADYRKFLTDPLGWQATRGLTPIERGGTI</sequence>
<organism evidence="1 2">
    <name type="scientific">Candidatus Nealsonbacteria bacterium CG_4_9_14_0_8_um_filter_36_17</name>
    <dbReference type="NCBI Taxonomy" id="1974693"/>
    <lineage>
        <taxon>Bacteria</taxon>
        <taxon>Candidatus Nealsoniibacteriota</taxon>
    </lineage>
</organism>
<evidence type="ECO:0008006" key="3">
    <source>
        <dbReference type="Google" id="ProtNLM"/>
    </source>
</evidence>
<dbReference type="EMBL" id="PFTC01000030">
    <property type="protein sequence ID" value="PJB98687.1"/>
    <property type="molecule type" value="Genomic_DNA"/>
</dbReference>
<reference evidence="2" key="1">
    <citation type="submission" date="2017-09" db="EMBL/GenBank/DDBJ databases">
        <title>Depth-based differentiation of microbial function through sediment-hosted aquifers and enrichment of novel symbionts in the deep terrestrial subsurface.</title>
        <authorList>
            <person name="Probst A.J."/>
            <person name="Ladd B."/>
            <person name="Jarett J.K."/>
            <person name="Geller-Mcgrath D.E."/>
            <person name="Sieber C.M.K."/>
            <person name="Emerson J.B."/>
            <person name="Anantharaman K."/>
            <person name="Thomas B.C."/>
            <person name="Malmstrom R."/>
            <person name="Stieglmeier M."/>
            <person name="Klingl A."/>
            <person name="Woyke T."/>
            <person name="Ryan C.M."/>
            <person name="Banfield J.F."/>
        </authorList>
    </citation>
    <scope>NUCLEOTIDE SEQUENCE [LARGE SCALE GENOMIC DNA]</scope>
</reference>
<accession>A0A2M8DLN6</accession>
<dbReference type="Proteomes" id="UP000230097">
    <property type="component" value="Unassembled WGS sequence"/>
</dbReference>
<name>A0A2M8DLN6_9BACT</name>
<comment type="caution">
    <text evidence="1">The sequence shown here is derived from an EMBL/GenBank/DDBJ whole genome shotgun (WGS) entry which is preliminary data.</text>
</comment>
<gene>
    <name evidence="1" type="ORF">CO078_01175</name>
</gene>
<evidence type="ECO:0000313" key="2">
    <source>
        <dbReference type="Proteomes" id="UP000230097"/>
    </source>
</evidence>
<evidence type="ECO:0000313" key="1">
    <source>
        <dbReference type="EMBL" id="PJB98687.1"/>
    </source>
</evidence>